<comment type="caution">
    <text evidence="2">The sequence shown here is derived from an EMBL/GenBank/DDBJ whole genome shotgun (WGS) entry which is preliminary data.</text>
</comment>
<accession>A0A1S8PE98</accession>
<name>A0A1S8PE98_CLOBE</name>
<reference evidence="1" key="1">
    <citation type="submission" date="2020-04" db="EMBL/GenBank/DDBJ databases">
        <authorList>
            <person name="Brown S."/>
        </authorList>
    </citation>
    <scope>NUCLEOTIDE SEQUENCE</scope>
    <source>
        <strain evidence="1">DJ015</strain>
    </source>
</reference>
<dbReference type="GeneID" id="66344325"/>
<dbReference type="Proteomes" id="UP000822184">
    <property type="component" value="Unassembled WGS sequence"/>
</dbReference>
<evidence type="ECO:0000313" key="4">
    <source>
        <dbReference type="Proteomes" id="UP000821656"/>
    </source>
</evidence>
<reference evidence="1" key="3">
    <citation type="journal article" date="2022" name="Nat. Biotechnol.">
        <title>Carbon-negative production of acetone and isopropanol by gas fermentation at industrial pilot scale.</title>
        <authorList>
            <person name="Liew F.E."/>
            <person name="Nogle R."/>
            <person name="Abdalla T."/>
            <person name="Rasor B.J."/>
            <person name="Canter C."/>
            <person name="Jensen R.O."/>
            <person name="Wang L."/>
            <person name="Strutz J."/>
            <person name="Chirania P."/>
            <person name="De Tissera S."/>
            <person name="Mueller A.P."/>
            <person name="Ruan Z."/>
            <person name="Gao A."/>
            <person name="Tran L."/>
            <person name="Engle N.L."/>
            <person name="Bromley J.C."/>
            <person name="Daniell J."/>
            <person name="Conrado R."/>
            <person name="Tschaplinski T.J."/>
            <person name="Giannone R.J."/>
            <person name="Hettich R.L."/>
            <person name="Karim A.S."/>
            <person name="Simpson S.D."/>
            <person name="Brown S.D."/>
            <person name="Leang C."/>
            <person name="Jewett M.C."/>
            <person name="Kopke M."/>
        </authorList>
    </citation>
    <scope>NUCLEOTIDE SEQUENCE</scope>
    <source>
        <strain evidence="1">DJ015</strain>
    </source>
</reference>
<gene>
    <name evidence="3" type="ORF">BCD95_004474</name>
    <name evidence="2" type="ORF">DFH45_000628</name>
    <name evidence="1" type="ORF">HGI39_18990</name>
</gene>
<evidence type="ECO:0008006" key="5">
    <source>
        <dbReference type="Google" id="ProtNLM"/>
    </source>
</evidence>
<sequence length="162" mass="16490">MEMNDILNGLNSCDDDCSDSSSNNCGCGPNFGGPGIGGFPGGIGGCGQGFNNGGCGFNSWIWILLILFYCGCGRNNLGRGNVGSCDCCCEKKCDCCCEKKDCCCNKGGANSGFLGSCAPYLFILVLLFLCNNNNGIGGGFNNCGFGGGVSPFGNNFGCAANC</sequence>
<dbReference type="RefSeq" id="WP_017211512.1">
    <property type="nucleotide sequence ID" value="NZ_BKAK01000002.1"/>
</dbReference>
<dbReference type="EMBL" id="JABAGV010000062">
    <property type="protein sequence ID" value="MBC2476754.1"/>
    <property type="molecule type" value="Genomic_DNA"/>
</dbReference>
<protein>
    <recommendedName>
        <fullName evidence="5">Chorion class high-cysteine HCB protein 13</fullName>
    </recommendedName>
</protein>
<evidence type="ECO:0000313" key="2">
    <source>
        <dbReference type="EMBL" id="NRV07665.1"/>
    </source>
</evidence>
<dbReference type="Proteomes" id="UP001194098">
    <property type="component" value="Unassembled WGS sequence"/>
</dbReference>
<dbReference type="AlphaFoldDB" id="A0A1S8PE98"/>
<organism evidence="2 4">
    <name type="scientific">Clostridium beijerinckii</name>
    <name type="common">Clostridium MP</name>
    <dbReference type="NCBI Taxonomy" id="1520"/>
    <lineage>
        <taxon>Bacteria</taxon>
        <taxon>Bacillati</taxon>
        <taxon>Bacillota</taxon>
        <taxon>Clostridia</taxon>
        <taxon>Eubacteriales</taxon>
        <taxon>Clostridiaceae</taxon>
        <taxon>Clostridium</taxon>
    </lineage>
</organism>
<dbReference type="EMBL" id="JABSXK010000001">
    <property type="protein sequence ID" value="NRV07665.1"/>
    <property type="molecule type" value="Genomic_DNA"/>
</dbReference>
<reference evidence="2" key="2">
    <citation type="submission" date="2020-05" db="EMBL/GenBank/DDBJ databases">
        <title>Genomic insights into acetone-butanol-ethanol (ABE) fermentation by sequencing solventogenic clostridia strains.</title>
        <authorList>
            <person name="Brown S."/>
        </authorList>
    </citation>
    <scope>NUCLEOTIDE SEQUENCE</scope>
    <source>
        <strain evidence="3">DJ123</strain>
        <strain evidence="2">DJ126</strain>
    </source>
</reference>
<dbReference type="Proteomes" id="UP000821656">
    <property type="component" value="Unassembled WGS sequence"/>
</dbReference>
<evidence type="ECO:0000313" key="3">
    <source>
        <dbReference type="EMBL" id="NSB16215.1"/>
    </source>
</evidence>
<dbReference type="EMBL" id="JABTDW010000001">
    <property type="protein sequence ID" value="NSB16215.1"/>
    <property type="molecule type" value="Genomic_DNA"/>
</dbReference>
<evidence type="ECO:0000313" key="1">
    <source>
        <dbReference type="EMBL" id="MBC2476754.1"/>
    </source>
</evidence>
<proteinExistence type="predicted"/>